<dbReference type="AlphaFoldDB" id="A0A1T5FNF2"/>
<keyword evidence="1" id="KW-1133">Transmembrane helix</keyword>
<dbReference type="Pfam" id="PF12725">
    <property type="entry name" value="DUF3810"/>
    <property type="match status" value="1"/>
</dbReference>
<dbReference type="InterPro" id="IPR024294">
    <property type="entry name" value="DUF3810"/>
</dbReference>
<keyword evidence="3" id="KW-1185">Reference proteome</keyword>
<name>A0A1T5FNF2_9FLAO</name>
<organism evidence="2 3">
    <name type="scientific">Soonwooa buanensis</name>
    <dbReference type="NCBI Taxonomy" id="619805"/>
    <lineage>
        <taxon>Bacteria</taxon>
        <taxon>Pseudomonadati</taxon>
        <taxon>Bacteroidota</taxon>
        <taxon>Flavobacteriia</taxon>
        <taxon>Flavobacteriales</taxon>
        <taxon>Weeksellaceae</taxon>
        <taxon>Chryseobacterium group</taxon>
        <taxon>Soonwooa</taxon>
    </lineage>
</organism>
<gene>
    <name evidence="2" type="ORF">SAMN05660477_02168</name>
</gene>
<evidence type="ECO:0008006" key="4">
    <source>
        <dbReference type="Google" id="ProtNLM"/>
    </source>
</evidence>
<feature type="transmembrane region" description="Helical" evidence="1">
    <location>
        <begin position="101"/>
        <end position="120"/>
    </location>
</feature>
<keyword evidence="1" id="KW-0472">Membrane</keyword>
<sequence length="358" mass="41801">MNLQNQMKVADTKLSQKKKILIWAGLWFAQIFVFYLLSKSTIAIDFFAKFYEWQKTAHQKIFSSLNFSVGDILYVVLGLWIATIIYFIFKKGIKSQLVKVLIFLNIIYFVYQMFWGMMYFQKPIIKVNPDDKISIEKLKTLSIKYLEFCIKNREHLNEDKNGIYQIENLDKIKSELILTQAKIPTKFNTKTPTNIISIKPSLFGEIMSLTGILGYYNPFTAEAQYDANLPDSNKAFTLSHEAAHQLGYAREQEASFIGFLNCIYSEKPELEYSANLFALKNILSNILASDPKWVEFILKRYSKKMKRDRANEIVFRKKNKSVLGDAFGWTNDLFLKTNRQDGSVTYSYFIYLLLYYEA</sequence>
<feature type="transmembrane region" description="Helical" evidence="1">
    <location>
        <begin position="72"/>
        <end position="89"/>
    </location>
</feature>
<evidence type="ECO:0000313" key="3">
    <source>
        <dbReference type="Proteomes" id="UP000191112"/>
    </source>
</evidence>
<dbReference type="EMBL" id="FUYZ01000007">
    <property type="protein sequence ID" value="SKB97650.1"/>
    <property type="molecule type" value="Genomic_DNA"/>
</dbReference>
<evidence type="ECO:0000256" key="1">
    <source>
        <dbReference type="SAM" id="Phobius"/>
    </source>
</evidence>
<protein>
    <recommendedName>
        <fullName evidence="4">DUF3810 domain-containing protein</fullName>
    </recommendedName>
</protein>
<reference evidence="2 3" key="1">
    <citation type="submission" date="2017-02" db="EMBL/GenBank/DDBJ databases">
        <authorList>
            <person name="Peterson S.W."/>
        </authorList>
    </citation>
    <scope>NUCLEOTIDE SEQUENCE [LARGE SCALE GENOMIC DNA]</scope>
    <source>
        <strain evidence="2 3">DSM 22323</strain>
    </source>
</reference>
<dbReference type="STRING" id="619805.SAMN05660477_02168"/>
<keyword evidence="1" id="KW-0812">Transmembrane</keyword>
<evidence type="ECO:0000313" key="2">
    <source>
        <dbReference type="EMBL" id="SKB97650.1"/>
    </source>
</evidence>
<feature type="transmembrane region" description="Helical" evidence="1">
    <location>
        <begin position="20"/>
        <end position="37"/>
    </location>
</feature>
<proteinExistence type="predicted"/>
<dbReference type="Proteomes" id="UP000191112">
    <property type="component" value="Unassembled WGS sequence"/>
</dbReference>
<accession>A0A1T5FNF2</accession>